<accession>A0A017RUC3</accession>
<dbReference type="EMBL" id="AZQP01000026">
    <property type="protein sequence ID" value="EYE88206.1"/>
    <property type="molecule type" value="Genomic_DNA"/>
</dbReference>
<gene>
    <name evidence="1" type="ORF">Q428_09245</name>
</gene>
<organism evidence="1 2">
    <name type="scientific">Fervidicella metallireducens AeB</name>
    <dbReference type="NCBI Taxonomy" id="1403537"/>
    <lineage>
        <taxon>Bacteria</taxon>
        <taxon>Bacillati</taxon>
        <taxon>Bacillota</taxon>
        <taxon>Clostridia</taxon>
        <taxon>Eubacteriales</taxon>
        <taxon>Clostridiaceae</taxon>
        <taxon>Fervidicella</taxon>
    </lineage>
</organism>
<evidence type="ECO:0000313" key="1">
    <source>
        <dbReference type="EMBL" id="EYE88206.1"/>
    </source>
</evidence>
<sequence>MCNKIKLCILEENKECTNCNRCNICDLDDKKICDSCGKCINLQNVDYKEIPIEGFLDDSLEVDEYLYETDLNDVEQNDFDMEYSEELEEIEYIEDIPKLREEYERKMQEIFLKKN</sequence>
<dbReference type="STRING" id="1403537.Q428_09245"/>
<protein>
    <submittedName>
        <fullName evidence="1">Uncharacterized protein</fullName>
    </submittedName>
</protein>
<dbReference type="RefSeq" id="WP_051515075.1">
    <property type="nucleotide sequence ID" value="NZ_AZQP01000026.1"/>
</dbReference>
<dbReference type="OrthoDB" id="1938377at2"/>
<proteinExistence type="predicted"/>
<evidence type="ECO:0000313" key="2">
    <source>
        <dbReference type="Proteomes" id="UP000019681"/>
    </source>
</evidence>
<dbReference type="Proteomes" id="UP000019681">
    <property type="component" value="Unassembled WGS sequence"/>
</dbReference>
<reference evidence="1 2" key="1">
    <citation type="journal article" date="2014" name="Genome Announc.">
        <title>Draft Genome Sequence of Fervidicella metallireducens Strain AeBT, an Iron-Reducing Thermoanaerobe from the Great Artesian Basin.</title>
        <authorList>
            <person name="Patel B.K."/>
        </authorList>
    </citation>
    <scope>NUCLEOTIDE SEQUENCE [LARGE SCALE GENOMIC DNA]</scope>
    <source>
        <strain evidence="1 2">AeB</strain>
    </source>
</reference>
<dbReference type="AlphaFoldDB" id="A0A017RUC3"/>
<name>A0A017RUC3_9CLOT</name>
<comment type="caution">
    <text evidence="1">The sequence shown here is derived from an EMBL/GenBank/DDBJ whole genome shotgun (WGS) entry which is preliminary data.</text>
</comment>
<keyword evidence="2" id="KW-1185">Reference proteome</keyword>